<dbReference type="AlphaFoldDB" id="A0A2A2WM48"/>
<dbReference type="RefSeq" id="WP_017837717.1">
    <property type="nucleotide sequence ID" value="NZ_NTGA01000026.1"/>
</dbReference>
<gene>
    <name evidence="3" type="ORF">CEY15_14405</name>
</gene>
<keyword evidence="4" id="KW-1185">Reference proteome</keyword>
<evidence type="ECO:0000259" key="2">
    <source>
        <dbReference type="Pfam" id="PF13399"/>
    </source>
</evidence>
<dbReference type="InterPro" id="IPR027381">
    <property type="entry name" value="LytR/CpsA/Psr_C"/>
</dbReference>
<dbReference type="Gene3D" id="3.30.70.2390">
    <property type="match status" value="1"/>
</dbReference>
<dbReference type="EMBL" id="NTGA01000026">
    <property type="protein sequence ID" value="PAY22289.1"/>
    <property type="molecule type" value="Genomic_DNA"/>
</dbReference>
<evidence type="ECO:0000313" key="3">
    <source>
        <dbReference type="EMBL" id="PAY22289.1"/>
    </source>
</evidence>
<comment type="caution">
    <text evidence="3">The sequence shown here is derived from an EMBL/GenBank/DDBJ whole genome shotgun (WGS) entry which is preliminary data.</text>
</comment>
<name>A0A2A2WM48_9ACTN</name>
<evidence type="ECO:0000313" key="4">
    <source>
        <dbReference type="Proteomes" id="UP000218810"/>
    </source>
</evidence>
<dbReference type="Pfam" id="PF13399">
    <property type="entry name" value="LytR_C"/>
    <property type="match status" value="1"/>
</dbReference>
<dbReference type="OrthoDB" id="5194885at2"/>
<reference evidence="4" key="1">
    <citation type="submission" date="2017-09" db="EMBL/GenBank/DDBJ databases">
        <authorList>
            <person name="Zhang Y."/>
            <person name="Huang X."/>
            <person name="Liu J."/>
            <person name="Lu L."/>
            <person name="Peng K."/>
        </authorList>
    </citation>
    <scope>NUCLEOTIDE SEQUENCE [LARGE SCALE GENOMIC DNA]</scope>
    <source>
        <strain evidence="4">S-XJ-1</strain>
    </source>
</reference>
<accession>A0A2A2WM48</accession>
<dbReference type="Proteomes" id="UP000218810">
    <property type="component" value="Unassembled WGS sequence"/>
</dbReference>
<keyword evidence="1" id="KW-0472">Membrane</keyword>
<dbReference type="NCBIfam" id="NF035953">
    <property type="entry name" value="integrity_Cei"/>
    <property type="match status" value="1"/>
</dbReference>
<proteinExistence type="predicted"/>
<feature type="domain" description="LytR/CpsA/Psr regulator C-terminal" evidence="2">
    <location>
        <begin position="86"/>
        <end position="176"/>
    </location>
</feature>
<keyword evidence="1" id="KW-0812">Transmembrane</keyword>
<keyword evidence="1" id="KW-1133">Transmembrane helix</keyword>
<protein>
    <recommendedName>
        <fullName evidence="2">LytR/CpsA/Psr regulator C-terminal domain-containing protein</fullName>
    </recommendedName>
</protein>
<evidence type="ECO:0000256" key="1">
    <source>
        <dbReference type="SAM" id="Phobius"/>
    </source>
</evidence>
<feature type="transmembrane region" description="Helical" evidence="1">
    <location>
        <begin position="26"/>
        <end position="44"/>
    </location>
</feature>
<sequence length="212" mass="21709">MVVHLSAQATPSPTPARGFGRMRSPYVLFVVAALVLGGLVWVTALRGSDAATQAAACPVTPAAQEAGLEEQPAGALDSVEPAVLSDTRIRVLNANGQSGQAGAVAAQLVERGFQPVGADATGNDPVYAQDLECHGQIRYGEAGQANARSLSLAAPCMQLVADGRTDSSVDLVLGTIFSRLSDSAESVGALDELKLGRQPISAELDAARSVNC</sequence>
<organism evidence="3 4">
    <name type="scientific">Dietzia natronolimnaea</name>
    <dbReference type="NCBI Taxonomy" id="161920"/>
    <lineage>
        <taxon>Bacteria</taxon>
        <taxon>Bacillati</taxon>
        <taxon>Actinomycetota</taxon>
        <taxon>Actinomycetes</taxon>
        <taxon>Mycobacteriales</taxon>
        <taxon>Dietziaceae</taxon>
        <taxon>Dietzia</taxon>
    </lineage>
</organism>